<organism evidence="8 9">
    <name type="scientific">Kordiimonas pumila</name>
    <dbReference type="NCBI Taxonomy" id="2161677"/>
    <lineage>
        <taxon>Bacteria</taxon>
        <taxon>Pseudomonadati</taxon>
        <taxon>Pseudomonadota</taxon>
        <taxon>Alphaproteobacteria</taxon>
        <taxon>Kordiimonadales</taxon>
        <taxon>Kordiimonadaceae</taxon>
        <taxon>Kordiimonas</taxon>
    </lineage>
</organism>
<gene>
    <name evidence="8" type="ORF">ACFOKA_00940</name>
</gene>
<dbReference type="EMBL" id="JBHRSL010000001">
    <property type="protein sequence ID" value="MFC3050462.1"/>
    <property type="molecule type" value="Genomic_DNA"/>
</dbReference>
<feature type="signal peptide" evidence="7">
    <location>
        <begin position="1"/>
        <end position="19"/>
    </location>
</feature>
<evidence type="ECO:0000256" key="4">
    <source>
        <dbReference type="ARBA" id="ARBA00023139"/>
    </source>
</evidence>
<accession>A0ABV7D050</accession>
<evidence type="ECO:0000256" key="1">
    <source>
        <dbReference type="ARBA" id="ARBA00004459"/>
    </source>
</evidence>
<evidence type="ECO:0000256" key="7">
    <source>
        <dbReference type="SAM" id="SignalP"/>
    </source>
</evidence>
<proteinExistence type="predicted"/>
<comment type="caution">
    <text evidence="8">The sequence shown here is derived from an EMBL/GenBank/DDBJ whole genome shotgun (WGS) entry which is preliminary data.</text>
</comment>
<dbReference type="InterPro" id="IPR032831">
    <property type="entry name" value="LptM_cons"/>
</dbReference>
<reference evidence="9" key="1">
    <citation type="journal article" date="2019" name="Int. J. Syst. Evol. Microbiol.">
        <title>The Global Catalogue of Microorganisms (GCM) 10K type strain sequencing project: providing services to taxonomists for standard genome sequencing and annotation.</title>
        <authorList>
            <consortium name="The Broad Institute Genomics Platform"/>
            <consortium name="The Broad Institute Genome Sequencing Center for Infectious Disease"/>
            <person name="Wu L."/>
            <person name="Ma J."/>
        </authorList>
    </citation>
    <scope>NUCLEOTIDE SEQUENCE [LARGE SCALE GENOMIC DNA]</scope>
    <source>
        <strain evidence="9">KCTC 62164</strain>
    </source>
</reference>
<feature type="chain" id="PRO_5046084225" evidence="7">
    <location>
        <begin position="20"/>
        <end position="35"/>
    </location>
</feature>
<keyword evidence="3" id="KW-0472">Membrane</keyword>
<comment type="subcellular location">
    <subcellularLocation>
        <location evidence="1">Cell outer membrane</location>
        <topology evidence="1">Lipid-anchor</topology>
    </subcellularLocation>
</comment>
<keyword evidence="9" id="KW-1185">Reference proteome</keyword>
<evidence type="ECO:0000256" key="6">
    <source>
        <dbReference type="ARBA" id="ARBA00023288"/>
    </source>
</evidence>
<keyword evidence="5" id="KW-0998">Cell outer membrane</keyword>
<dbReference type="PROSITE" id="PS51257">
    <property type="entry name" value="PROKAR_LIPOPROTEIN"/>
    <property type="match status" value="1"/>
</dbReference>
<evidence type="ECO:0000256" key="5">
    <source>
        <dbReference type="ARBA" id="ARBA00023237"/>
    </source>
</evidence>
<sequence>MKKLFLALLIAATTFSVSACGKKGDVNPPPSQTTE</sequence>
<evidence type="ECO:0000256" key="3">
    <source>
        <dbReference type="ARBA" id="ARBA00023136"/>
    </source>
</evidence>
<evidence type="ECO:0000256" key="2">
    <source>
        <dbReference type="ARBA" id="ARBA00022729"/>
    </source>
</evidence>
<keyword evidence="6 8" id="KW-0449">Lipoprotein</keyword>
<dbReference type="Proteomes" id="UP001595444">
    <property type="component" value="Unassembled WGS sequence"/>
</dbReference>
<dbReference type="RefSeq" id="WP_228073806.1">
    <property type="nucleotide sequence ID" value="NZ_CP061205.1"/>
</dbReference>
<keyword evidence="2 7" id="KW-0732">Signal</keyword>
<name>A0ABV7D050_9PROT</name>
<evidence type="ECO:0000313" key="9">
    <source>
        <dbReference type="Proteomes" id="UP001595444"/>
    </source>
</evidence>
<protein>
    <submittedName>
        <fullName evidence="8">Lipoprotein</fullName>
    </submittedName>
</protein>
<evidence type="ECO:0000313" key="8">
    <source>
        <dbReference type="EMBL" id="MFC3050462.1"/>
    </source>
</evidence>
<keyword evidence="4" id="KW-0564">Palmitate</keyword>
<dbReference type="NCBIfam" id="NF047847">
    <property type="entry name" value="SS_mature_LptM"/>
    <property type="match status" value="1"/>
</dbReference>